<name>A0A1J5PQ41_9ZZZZ</name>
<gene>
    <name evidence="2" type="ORF">GALL_454450</name>
</gene>
<comment type="caution">
    <text evidence="2">The sequence shown here is derived from an EMBL/GenBank/DDBJ whole genome shotgun (WGS) entry which is preliminary data.</text>
</comment>
<evidence type="ECO:0000313" key="2">
    <source>
        <dbReference type="EMBL" id="OIQ72920.1"/>
    </source>
</evidence>
<sequence length="152" mass="15855">MLRAGHPVRFLPTGAASSTAPRSTQVHAHPPRNDAAVATLLDATIDLAGPTTSERAEAQLLDAAETLATHDPSETVVAVVGPMSPQARSALAAAVGPGRGWAVVRTPDADGEELRRAQDSQTALLHAGWWTSLASPTSDLTSTWDTLVRTHP</sequence>
<organism evidence="2">
    <name type="scientific">mine drainage metagenome</name>
    <dbReference type="NCBI Taxonomy" id="410659"/>
    <lineage>
        <taxon>unclassified sequences</taxon>
        <taxon>metagenomes</taxon>
        <taxon>ecological metagenomes</taxon>
    </lineage>
</organism>
<reference evidence="2" key="1">
    <citation type="submission" date="2016-10" db="EMBL/GenBank/DDBJ databases">
        <title>Sequence of Gallionella enrichment culture.</title>
        <authorList>
            <person name="Poehlein A."/>
            <person name="Muehling M."/>
            <person name="Daniel R."/>
        </authorList>
    </citation>
    <scope>NUCLEOTIDE SEQUENCE</scope>
</reference>
<dbReference type="EMBL" id="MLJW01003075">
    <property type="protein sequence ID" value="OIQ72920.1"/>
    <property type="molecule type" value="Genomic_DNA"/>
</dbReference>
<protein>
    <submittedName>
        <fullName evidence="2">Uncharacterized protein</fullName>
    </submittedName>
</protein>
<accession>A0A1J5PQ41</accession>
<feature type="region of interest" description="Disordered" evidence="1">
    <location>
        <begin position="1"/>
        <end position="30"/>
    </location>
</feature>
<feature type="compositionally biased region" description="Polar residues" evidence="1">
    <location>
        <begin position="15"/>
        <end position="26"/>
    </location>
</feature>
<dbReference type="AlphaFoldDB" id="A0A1J5PQ41"/>
<proteinExistence type="predicted"/>
<evidence type="ECO:0000256" key="1">
    <source>
        <dbReference type="SAM" id="MobiDB-lite"/>
    </source>
</evidence>